<dbReference type="InterPro" id="IPR002110">
    <property type="entry name" value="Ankyrin_rpt"/>
</dbReference>
<dbReference type="PROSITE" id="PS50222">
    <property type="entry name" value="EF_HAND_2"/>
    <property type="match status" value="1"/>
</dbReference>
<evidence type="ECO:0000259" key="3">
    <source>
        <dbReference type="PROSITE" id="PS50222"/>
    </source>
</evidence>
<dbReference type="Proteomes" id="UP000663879">
    <property type="component" value="Unassembled WGS sequence"/>
</dbReference>
<sequence length="764" mass="86336">MPVASDPVEVLQVRKLLHCVRTDDFKQIRKLCEKGVEFLINYNEPQEGQTALILAAIHNNEKMIEFLLEIGAHPNIVDFRGRSALMKAAELGHVQALELLKRAKADPTLKDNDGKDVLFYCLSAPTNRHDKCMKIVLTMGASTNNKTSDGTPIFVEACKEANERKEMCLMLLEEGSDPSSIEEKTNKSALHYAAANGSLEVCRAILQKGASPNVFDKQKRCPAHEAAAKGHFQVLVLLSSYGAHFDVYDNKANNPIHLAAEVDAGNCCRFLATRGCNPKAKNAEGDTPKSIAKEKKAKDASKNIRKGEKQFAKLMKQTSESGGVNWSIRLYDYMYEHQERVKELFATYDPEQTGKISPEAFIDVISKEGFQNLAETEEMQKLIMSHEKAKDQIDYELFLNGKKYINKLFLISSFEGKKKKKKKGKGKKGKTKIVMPICVLDEGPRMGAGDPPAIFQPKHIHFTDTNRFNRDQPPIHPLQDDSPWYLKHPEREFVYVTNAALNGDLHTLLDAFKRGLPVDVRDKYFKTPLMVAAARGDLETCKFLLECNADVNAYDNFKWTALHHACHAGSQEVVKLLVDNGANINALSITETTPFMRAVESASFPCVEFLMEKGAKVNHENIQGKTAFDIAKEFADPRVYLAVKNKFESIPKPKDPKAKPKKKPEKKKSKEPIEFKDTFLPPIAMRRSSYSHAEAMLAKNITDRDRIMFRPLHAWTEQDTTDQLLEKRQVMRDRYGWEIDFEDFKLPFMKNIAKKIEKIGPVEA</sequence>
<dbReference type="InterPro" id="IPR052801">
    <property type="entry name" value="Ankyrin-EF-hand"/>
</dbReference>
<reference evidence="4" key="1">
    <citation type="submission" date="2021-02" db="EMBL/GenBank/DDBJ databases">
        <authorList>
            <person name="Nowell W R."/>
        </authorList>
    </citation>
    <scope>NUCLEOTIDE SEQUENCE</scope>
    <source>
        <strain evidence="4">Ploen Becks lab</strain>
    </source>
</reference>
<dbReference type="PROSITE" id="PS50088">
    <property type="entry name" value="ANK_REPEAT"/>
    <property type="match status" value="7"/>
</dbReference>
<dbReference type="Pfam" id="PF12796">
    <property type="entry name" value="Ank_2"/>
    <property type="match status" value="3"/>
</dbReference>
<feature type="domain" description="EF-hand" evidence="3">
    <location>
        <begin position="336"/>
        <end position="371"/>
    </location>
</feature>
<protein>
    <recommendedName>
        <fullName evidence="3">EF-hand domain-containing protein</fullName>
    </recommendedName>
</protein>
<dbReference type="EMBL" id="CAJNOC010002059">
    <property type="protein sequence ID" value="CAF0909901.1"/>
    <property type="molecule type" value="Genomic_DNA"/>
</dbReference>
<comment type="caution">
    <text evidence="4">The sequence shown here is derived from an EMBL/GenBank/DDBJ whole genome shotgun (WGS) entry which is preliminary data.</text>
</comment>
<dbReference type="Gene3D" id="1.10.238.10">
    <property type="entry name" value="EF-hand"/>
    <property type="match status" value="1"/>
</dbReference>
<gene>
    <name evidence="4" type="ORF">OXX778_LOCUS11846</name>
</gene>
<accession>A0A814A9H0</accession>
<dbReference type="OrthoDB" id="539213at2759"/>
<evidence type="ECO:0000313" key="4">
    <source>
        <dbReference type="EMBL" id="CAF0909901.1"/>
    </source>
</evidence>
<feature type="repeat" description="ANK" evidence="1">
    <location>
        <begin position="524"/>
        <end position="556"/>
    </location>
</feature>
<dbReference type="GO" id="GO:0005509">
    <property type="term" value="F:calcium ion binding"/>
    <property type="evidence" value="ECO:0007669"/>
    <property type="project" value="InterPro"/>
</dbReference>
<name>A0A814A9H0_9BILA</name>
<feature type="repeat" description="ANK" evidence="1">
    <location>
        <begin position="80"/>
        <end position="112"/>
    </location>
</feature>
<feature type="repeat" description="ANK" evidence="1">
    <location>
        <begin position="590"/>
        <end position="622"/>
    </location>
</feature>
<dbReference type="SUPFAM" id="SSF48403">
    <property type="entry name" value="Ankyrin repeat"/>
    <property type="match status" value="2"/>
</dbReference>
<proteinExistence type="predicted"/>
<dbReference type="InterPro" id="IPR002048">
    <property type="entry name" value="EF_hand_dom"/>
</dbReference>
<dbReference type="PROSITE" id="PS50297">
    <property type="entry name" value="ANK_REP_REGION"/>
    <property type="match status" value="4"/>
</dbReference>
<dbReference type="SUPFAM" id="SSF47473">
    <property type="entry name" value="EF-hand"/>
    <property type="match status" value="1"/>
</dbReference>
<dbReference type="InterPro" id="IPR011992">
    <property type="entry name" value="EF-hand-dom_pair"/>
</dbReference>
<evidence type="ECO:0000256" key="2">
    <source>
        <dbReference type="SAM" id="MobiDB-lite"/>
    </source>
</evidence>
<evidence type="ECO:0000313" key="5">
    <source>
        <dbReference type="Proteomes" id="UP000663879"/>
    </source>
</evidence>
<keyword evidence="1" id="KW-0040">ANK repeat</keyword>
<dbReference type="AlphaFoldDB" id="A0A814A9H0"/>
<feature type="repeat" description="ANK" evidence="1">
    <location>
        <begin position="557"/>
        <end position="589"/>
    </location>
</feature>
<organism evidence="4 5">
    <name type="scientific">Brachionus calyciflorus</name>
    <dbReference type="NCBI Taxonomy" id="104777"/>
    <lineage>
        <taxon>Eukaryota</taxon>
        <taxon>Metazoa</taxon>
        <taxon>Spiralia</taxon>
        <taxon>Gnathifera</taxon>
        <taxon>Rotifera</taxon>
        <taxon>Eurotatoria</taxon>
        <taxon>Monogononta</taxon>
        <taxon>Pseudotrocha</taxon>
        <taxon>Ploima</taxon>
        <taxon>Brachionidae</taxon>
        <taxon>Brachionus</taxon>
    </lineage>
</organism>
<dbReference type="PANTHER" id="PTHR24127">
    <property type="entry name" value="ANKYRIN REPEAT AND EF-HAND DOMAIN-CONTAINING PROTEIN 1"/>
    <property type="match status" value="1"/>
</dbReference>
<dbReference type="InterPro" id="IPR036770">
    <property type="entry name" value="Ankyrin_rpt-contain_sf"/>
</dbReference>
<feature type="region of interest" description="Disordered" evidence="2">
    <location>
        <begin position="651"/>
        <end position="671"/>
    </location>
</feature>
<evidence type="ECO:0000256" key="1">
    <source>
        <dbReference type="PROSITE-ProRule" id="PRU00023"/>
    </source>
</evidence>
<dbReference type="PRINTS" id="PR01415">
    <property type="entry name" value="ANKYRIN"/>
</dbReference>
<feature type="repeat" description="ANK" evidence="1">
    <location>
        <begin position="185"/>
        <end position="217"/>
    </location>
</feature>
<dbReference type="PANTHER" id="PTHR24127:SF1">
    <property type="entry name" value="ANKYRIN REPEAT AND EF-HAND DOMAIN-CONTAINING PROTEIN 1"/>
    <property type="match status" value="1"/>
</dbReference>
<feature type="repeat" description="ANK" evidence="1">
    <location>
        <begin position="218"/>
        <end position="250"/>
    </location>
</feature>
<dbReference type="SMART" id="SM00248">
    <property type="entry name" value="ANK"/>
    <property type="match status" value="10"/>
</dbReference>
<keyword evidence="5" id="KW-1185">Reference proteome</keyword>
<dbReference type="Gene3D" id="1.25.40.20">
    <property type="entry name" value="Ankyrin repeat-containing domain"/>
    <property type="match status" value="3"/>
</dbReference>
<feature type="repeat" description="ANK" evidence="1">
    <location>
        <begin position="47"/>
        <end position="79"/>
    </location>
</feature>